<feature type="transmembrane region" description="Helical" evidence="1">
    <location>
        <begin position="268"/>
        <end position="287"/>
    </location>
</feature>
<keyword evidence="4" id="KW-1185">Reference proteome</keyword>
<dbReference type="Pfam" id="PF20151">
    <property type="entry name" value="DUF6533"/>
    <property type="match status" value="1"/>
</dbReference>
<dbReference type="OrthoDB" id="2679643at2759"/>
<accession>A0A9P5X9H3</accession>
<dbReference type="EMBL" id="MU151295">
    <property type="protein sequence ID" value="KAF9445535.1"/>
    <property type="molecule type" value="Genomic_DNA"/>
</dbReference>
<dbReference type="InterPro" id="IPR045340">
    <property type="entry name" value="DUF6533"/>
</dbReference>
<reference evidence="3" key="1">
    <citation type="submission" date="2020-11" db="EMBL/GenBank/DDBJ databases">
        <authorList>
            <consortium name="DOE Joint Genome Institute"/>
            <person name="Ahrendt S."/>
            <person name="Riley R."/>
            <person name="Andreopoulos W."/>
            <person name="Labutti K."/>
            <person name="Pangilinan J."/>
            <person name="Ruiz-Duenas F.J."/>
            <person name="Barrasa J.M."/>
            <person name="Sanchez-Garcia M."/>
            <person name="Camarero S."/>
            <person name="Miyauchi S."/>
            <person name="Serrano A."/>
            <person name="Linde D."/>
            <person name="Babiker R."/>
            <person name="Drula E."/>
            <person name="Ayuso-Fernandez I."/>
            <person name="Pacheco R."/>
            <person name="Padilla G."/>
            <person name="Ferreira P."/>
            <person name="Barriuso J."/>
            <person name="Kellner H."/>
            <person name="Castanera R."/>
            <person name="Alfaro M."/>
            <person name="Ramirez L."/>
            <person name="Pisabarro A.G."/>
            <person name="Kuo A."/>
            <person name="Tritt A."/>
            <person name="Lipzen A."/>
            <person name="He G."/>
            <person name="Yan M."/>
            <person name="Ng V."/>
            <person name="Cullen D."/>
            <person name="Martin F."/>
            <person name="Rosso M.-N."/>
            <person name="Henrissat B."/>
            <person name="Hibbett D."/>
            <person name="Martinez A.T."/>
            <person name="Grigoriev I.V."/>
        </authorList>
    </citation>
    <scope>NUCLEOTIDE SEQUENCE</scope>
    <source>
        <strain evidence="3">MF-IS2</strain>
    </source>
</reference>
<dbReference type="AlphaFoldDB" id="A0A9P5X9H3"/>
<comment type="caution">
    <text evidence="3">The sequence shown here is derived from an EMBL/GenBank/DDBJ whole genome shotgun (WGS) entry which is preliminary data.</text>
</comment>
<feature type="transmembrane region" description="Helical" evidence="1">
    <location>
        <begin position="69"/>
        <end position="89"/>
    </location>
</feature>
<evidence type="ECO:0000256" key="1">
    <source>
        <dbReference type="SAM" id="Phobius"/>
    </source>
</evidence>
<feature type="transmembrane region" description="Helical" evidence="1">
    <location>
        <begin position="205"/>
        <end position="224"/>
    </location>
</feature>
<proteinExistence type="predicted"/>
<organism evidence="3 4">
    <name type="scientific">Macrolepiota fuliginosa MF-IS2</name>
    <dbReference type="NCBI Taxonomy" id="1400762"/>
    <lineage>
        <taxon>Eukaryota</taxon>
        <taxon>Fungi</taxon>
        <taxon>Dikarya</taxon>
        <taxon>Basidiomycota</taxon>
        <taxon>Agaricomycotina</taxon>
        <taxon>Agaricomycetes</taxon>
        <taxon>Agaricomycetidae</taxon>
        <taxon>Agaricales</taxon>
        <taxon>Agaricineae</taxon>
        <taxon>Agaricaceae</taxon>
        <taxon>Macrolepiota</taxon>
    </lineage>
</organism>
<feature type="transmembrane region" description="Helical" evidence="1">
    <location>
        <begin position="149"/>
        <end position="168"/>
    </location>
</feature>
<dbReference type="Proteomes" id="UP000807342">
    <property type="component" value="Unassembled WGS sequence"/>
</dbReference>
<gene>
    <name evidence="3" type="ORF">P691DRAFT_777495</name>
</gene>
<protein>
    <recommendedName>
        <fullName evidence="2">DUF6533 domain-containing protein</fullName>
    </recommendedName>
</protein>
<keyword evidence="1" id="KW-0812">Transmembrane</keyword>
<name>A0A9P5X9H3_9AGAR</name>
<feature type="transmembrane region" description="Helical" evidence="1">
    <location>
        <begin position="245"/>
        <end position="262"/>
    </location>
</feature>
<evidence type="ECO:0000313" key="4">
    <source>
        <dbReference type="Proteomes" id="UP000807342"/>
    </source>
</evidence>
<evidence type="ECO:0000313" key="3">
    <source>
        <dbReference type="EMBL" id="KAF9445535.1"/>
    </source>
</evidence>
<evidence type="ECO:0000259" key="2">
    <source>
        <dbReference type="Pfam" id="PF20151"/>
    </source>
</evidence>
<keyword evidence="1" id="KW-0472">Membrane</keyword>
<sequence length="349" mass="39194">MAILLLNGFKLSEKLPDGGEYIESLQGTRNAQTLTVALFSWFVYEYCITFPSELQFFWEKRDWTRGRGLFFINRYMTWLAMIASLYVVFVRNPTLQVTSYVQITILMARSGVHGAYTSRSLPTSYALGLDSVPYLTNKFWNIFENRRDVRVALALGLGLSISASLVLLSMSTKSLIILAIPDATIDTFISAGCKGRPLGNFWATYIPPLIFHAYLYALAIHLAIRNKKYWEFSSATRKVFWDGSATYFVASITLLCTIIFSSKTQIPWLSLPATYSPIALTATSITLTREAIATRMLLTHRTTVLSSSQDDPMANAIELVPMNARGRRLQPSNHRPQMVFAHSSGSVMS</sequence>
<feature type="domain" description="DUF6533" evidence="2">
    <location>
        <begin position="34"/>
        <end position="77"/>
    </location>
</feature>
<keyword evidence="1" id="KW-1133">Transmembrane helix</keyword>